<name>A0A7W8CTI4_9BACL</name>
<organism evidence="1 2">
    <name type="scientific">Planococcus koreensis</name>
    <dbReference type="NCBI Taxonomy" id="112331"/>
    <lineage>
        <taxon>Bacteria</taxon>
        <taxon>Bacillati</taxon>
        <taxon>Bacillota</taxon>
        <taxon>Bacilli</taxon>
        <taxon>Bacillales</taxon>
        <taxon>Caryophanaceae</taxon>
        <taxon>Planococcus</taxon>
    </lineage>
</organism>
<accession>A0A7W8CTI4</accession>
<keyword evidence="2" id="KW-1185">Reference proteome</keyword>
<dbReference type="Proteomes" id="UP000525923">
    <property type="component" value="Unassembled WGS sequence"/>
</dbReference>
<evidence type="ECO:0000313" key="2">
    <source>
        <dbReference type="Proteomes" id="UP000525923"/>
    </source>
</evidence>
<dbReference type="RefSeq" id="WP_135503308.1">
    <property type="nucleotide sequence ID" value="NZ_CP181055.1"/>
</dbReference>
<comment type="caution">
    <text evidence="1">The sequence shown here is derived from an EMBL/GenBank/DDBJ whole genome shotgun (WGS) entry which is preliminary data.</text>
</comment>
<reference evidence="1 2" key="1">
    <citation type="submission" date="2020-08" db="EMBL/GenBank/DDBJ databases">
        <title>Genomic Encyclopedia of Type Strains, Phase IV (KMG-IV): sequencing the most valuable type-strain genomes for metagenomic binning, comparative biology and taxonomic classification.</title>
        <authorList>
            <person name="Goeker M."/>
        </authorList>
    </citation>
    <scope>NUCLEOTIDE SEQUENCE [LARGE SCALE GENOMIC DNA]</scope>
    <source>
        <strain evidence="1 2">DSM 15895</strain>
    </source>
</reference>
<protein>
    <submittedName>
        <fullName evidence="1">Uncharacterized protein</fullName>
    </submittedName>
</protein>
<evidence type="ECO:0000313" key="1">
    <source>
        <dbReference type="EMBL" id="MBB5181377.1"/>
    </source>
</evidence>
<proteinExistence type="predicted"/>
<dbReference type="AlphaFoldDB" id="A0A7W8CTI4"/>
<sequence length="227" mass="26012">MKLLQVRKGQFVYFNNELHKVYSVKPLAKKSVLMYRIKDMEQFESKAEDVTFYKPKHMDSFMLMGTRYTLREDLEAEQGGYIFISKPDPDYTDHYALNEFERVELVEGRDVITTRQNTVKAKEFFVMAPGQEPGSNDIAYYDKSKVPAEQLEKDAGLEEELKEKNAIKPSIGDVYLNLENGATTMVVAIEQDVATMGTGDKMTFSQLYKADNWSFLYSLNSGADELV</sequence>
<gene>
    <name evidence="1" type="ORF">HNQ44_002842</name>
</gene>
<dbReference type="OrthoDB" id="2835997at2"/>
<dbReference type="EMBL" id="JACHHE010000008">
    <property type="protein sequence ID" value="MBB5181377.1"/>
    <property type="molecule type" value="Genomic_DNA"/>
</dbReference>